<dbReference type="SUPFAM" id="SSF53448">
    <property type="entry name" value="Nucleotide-diphospho-sugar transferases"/>
    <property type="match status" value="1"/>
</dbReference>
<name>A0ABW4BUC2_9LACO</name>
<proteinExistence type="predicted"/>
<accession>A0ABW4BUC2</accession>
<evidence type="ECO:0000313" key="3">
    <source>
        <dbReference type="Proteomes" id="UP001597251"/>
    </source>
</evidence>
<dbReference type="EMBL" id="JBHTOI010000033">
    <property type="protein sequence ID" value="MFD1418072.1"/>
    <property type="molecule type" value="Genomic_DNA"/>
</dbReference>
<evidence type="ECO:0000313" key="2">
    <source>
        <dbReference type="EMBL" id="MFD1418072.1"/>
    </source>
</evidence>
<dbReference type="Proteomes" id="UP001597251">
    <property type="component" value="Unassembled WGS sequence"/>
</dbReference>
<keyword evidence="3" id="KW-1185">Reference proteome</keyword>
<dbReference type="InterPro" id="IPR025877">
    <property type="entry name" value="MobA-like_NTP_Trfase"/>
</dbReference>
<keyword evidence="2" id="KW-0808">Transferase</keyword>
<protein>
    <submittedName>
        <fullName evidence="2">NTP transferase domain-containing protein</fullName>
    </submittedName>
</protein>
<reference evidence="3" key="1">
    <citation type="journal article" date="2019" name="Int. J. Syst. Evol. Microbiol.">
        <title>The Global Catalogue of Microorganisms (GCM) 10K type strain sequencing project: providing services to taxonomists for standard genome sequencing and annotation.</title>
        <authorList>
            <consortium name="The Broad Institute Genomics Platform"/>
            <consortium name="The Broad Institute Genome Sequencing Center for Infectious Disease"/>
            <person name="Wu L."/>
            <person name="Ma J."/>
        </authorList>
    </citation>
    <scope>NUCLEOTIDE SEQUENCE [LARGE SCALE GENOMIC DNA]</scope>
    <source>
        <strain evidence="3">CCM 8936</strain>
    </source>
</reference>
<dbReference type="Gene3D" id="3.90.550.10">
    <property type="entry name" value="Spore Coat Polysaccharide Biosynthesis Protein SpsA, Chain A"/>
    <property type="match status" value="1"/>
</dbReference>
<dbReference type="RefSeq" id="WP_125678117.1">
    <property type="nucleotide sequence ID" value="NZ_JBHTOI010000033.1"/>
</dbReference>
<gene>
    <name evidence="2" type="ORF">ACFQ42_04895</name>
</gene>
<comment type="caution">
    <text evidence="2">The sequence shown here is derived from an EMBL/GenBank/DDBJ whole genome shotgun (WGS) entry which is preliminary data.</text>
</comment>
<evidence type="ECO:0000259" key="1">
    <source>
        <dbReference type="Pfam" id="PF12804"/>
    </source>
</evidence>
<dbReference type="GO" id="GO:0016740">
    <property type="term" value="F:transferase activity"/>
    <property type="evidence" value="ECO:0007669"/>
    <property type="project" value="UniProtKB-KW"/>
</dbReference>
<dbReference type="Pfam" id="PF12804">
    <property type="entry name" value="NTP_transf_3"/>
    <property type="match status" value="1"/>
</dbReference>
<dbReference type="InterPro" id="IPR029044">
    <property type="entry name" value="Nucleotide-diphossugar_trans"/>
</dbReference>
<feature type="domain" description="MobA-like NTP transferase" evidence="1">
    <location>
        <begin position="5"/>
        <end position="113"/>
    </location>
</feature>
<organism evidence="2 3">
    <name type="scientific">Companilactobacillus keshanensis</name>
    <dbReference type="NCBI Taxonomy" id="2486003"/>
    <lineage>
        <taxon>Bacteria</taxon>
        <taxon>Bacillati</taxon>
        <taxon>Bacillota</taxon>
        <taxon>Bacilli</taxon>
        <taxon>Lactobacillales</taxon>
        <taxon>Lactobacillaceae</taxon>
        <taxon>Companilactobacillus</taxon>
    </lineage>
</organism>
<sequence length="181" mass="21086">MIDSLILAGGRSTRFKNDKALAHFNNVVIPNVKYTASLTIPFVNKCYVSTNENNYHMIQNLFSNDVTVMKDTEPMIDCGPMSAVWSYFKETNKEEVELLVIATDYIIDATAINFIRQDIGYIEIKQLPYYTCCHLKINIELLKRHINKKDYRWRTLLSEANCRPRNFSGYLKNINYPEDLQ</sequence>